<name>G0ECZ2_PYRF1</name>
<dbReference type="SMART" id="SM00670">
    <property type="entry name" value="PINc"/>
    <property type="match status" value="1"/>
</dbReference>
<evidence type="ECO:0000256" key="5">
    <source>
        <dbReference type="ARBA" id="ARBA00022801"/>
    </source>
</evidence>
<keyword evidence="8" id="KW-0800">Toxin</keyword>
<dbReference type="GO" id="GO:0016787">
    <property type="term" value="F:hydrolase activity"/>
    <property type="evidence" value="ECO:0007669"/>
    <property type="project" value="UniProtKB-KW"/>
</dbReference>
<evidence type="ECO:0000256" key="4">
    <source>
        <dbReference type="ARBA" id="ARBA00022723"/>
    </source>
</evidence>
<keyword evidence="3 8" id="KW-0540">Nuclease</keyword>
<keyword evidence="2 8" id="KW-1277">Toxin-antitoxin system</keyword>
<proteinExistence type="inferred from homology"/>
<dbReference type="eggNOG" id="arCOG02221">
    <property type="taxonomic scope" value="Archaea"/>
</dbReference>
<dbReference type="InterPro" id="IPR002716">
    <property type="entry name" value="PIN_dom"/>
</dbReference>
<feature type="binding site" evidence="8">
    <location>
        <position position="109"/>
    </location>
    <ligand>
        <name>Mg(2+)</name>
        <dbReference type="ChEBI" id="CHEBI:18420"/>
    </ligand>
</feature>
<feature type="binding site" evidence="8">
    <location>
        <position position="10"/>
    </location>
    <ligand>
        <name>Mg(2+)</name>
        <dbReference type="ChEBI" id="CHEBI:18420"/>
    </ligand>
</feature>
<evidence type="ECO:0000259" key="9">
    <source>
        <dbReference type="SMART" id="SM00670"/>
    </source>
</evidence>
<sequence>MTRVERLVVDTYAWIELFTGGPRATLVKSLLVDAEELYTPDIVLAELARKYMREDIDAKIVRERLKAVERLSTVVMIDVETAVLVGRAYRRLLDNAKRLGLKAKPSLADAIILAAAWRLKAKVLTGDMHFKNLEETIWIGE</sequence>
<evidence type="ECO:0000256" key="1">
    <source>
        <dbReference type="ARBA" id="ARBA00001946"/>
    </source>
</evidence>
<gene>
    <name evidence="8" type="primary">vapC</name>
    <name evidence="10" type="ordered locus">Pyrfu_1859</name>
</gene>
<dbReference type="OrthoDB" id="42689at2157"/>
<dbReference type="EMBL" id="CP002838">
    <property type="protein sequence ID" value="AEM39712.1"/>
    <property type="molecule type" value="Genomic_DNA"/>
</dbReference>
<keyword evidence="11" id="KW-1185">Reference proteome</keyword>
<dbReference type="HOGENOM" id="CLU_151710_0_0_2"/>
<dbReference type="Pfam" id="PF01850">
    <property type="entry name" value="PIN"/>
    <property type="match status" value="1"/>
</dbReference>
<dbReference type="InterPro" id="IPR022907">
    <property type="entry name" value="VapC_family"/>
</dbReference>
<dbReference type="PANTHER" id="PTHR33653:SF1">
    <property type="entry name" value="RIBONUCLEASE VAPC2"/>
    <property type="match status" value="1"/>
</dbReference>
<dbReference type="RefSeq" id="WP_014027389.1">
    <property type="nucleotide sequence ID" value="NC_015931.1"/>
</dbReference>
<keyword evidence="6 8" id="KW-0460">Magnesium</keyword>
<evidence type="ECO:0000256" key="8">
    <source>
        <dbReference type="HAMAP-Rule" id="MF_00265"/>
    </source>
</evidence>
<keyword evidence="5 8" id="KW-0378">Hydrolase</keyword>
<dbReference type="Proteomes" id="UP000001037">
    <property type="component" value="Chromosome"/>
</dbReference>
<comment type="similarity">
    <text evidence="7 8">Belongs to the PINc/VapC protein family.</text>
</comment>
<evidence type="ECO:0000256" key="6">
    <source>
        <dbReference type="ARBA" id="ARBA00022842"/>
    </source>
</evidence>
<keyword evidence="4 8" id="KW-0479">Metal-binding</keyword>
<dbReference type="GO" id="GO:0090729">
    <property type="term" value="F:toxin activity"/>
    <property type="evidence" value="ECO:0007669"/>
    <property type="project" value="UniProtKB-KW"/>
</dbReference>
<dbReference type="GO" id="GO:0000287">
    <property type="term" value="F:magnesium ion binding"/>
    <property type="evidence" value="ECO:0007669"/>
    <property type="project" value="UniProtKB-UniRule"/>
</dbReference>
<dbReference type="PANTHER" id="PTHR33653">
    <property type="entry name" value="RIBONUCLEASE VAPC2"/>
    <property type="match status" value="1"/>
</dbReference>
<dbReference type="EC" id="3.1.-.-" evidence="8"/>
<dbReference type="InterPro" id="IPR029060">
    <property type="entry name" value="PIN-like_dom_sf"/>
</dbReference>
<dbReference type="AlphaFoldDB" id="G0ECZ2"/>
<dbReference type="Gene3D" id="3.40.50.1010">
    <property type="entry name" value="5'-nuclease"/>
    <property type="match status" value="1"/>
</dbReference>
<evidence type="ECO:0000256" key="3">
    <source>
        <dbReference type="ARBA" id="ARBA00022722"/>
    </source>
</evidence>
<dbReference type="SUPFAM" id="SSF88723">
    <property type="entry name" value="PIN domain-like"/>
    <property type="match status" value="1"/>
</dbReference>
<dbReference type="KEGG" id="pfm:Pyrfu_1859"/>
<dbReference type="STRING" id="694429.Pyrfu_1859"/>
<organism evidence="10 11">
    <name type="scientific">Pyrolobus fumarii (strain DSM 11204 / 1A)</name>
    <dbReference type="NCBI Taxonomy" id="694429"/>
    <lineage>
        <taxon>Archaea</taxon>
        <taxon>Thermoproteota</taxon>
        <taxon>Thermoprotei</taxon>
        <taxon>Desulfurococcales</taxon>
        <taxon>Pyrodictiaceae</taxon>
        <taxon>Pyrolobus</taxon>
    </lineage>
</organism>
<evidence type="ECO:0000256" key="2">
    <source>
        <dbReference type="ARBA" id="ARBA00022649"/>
    </source>
</evidence>
<accession>G0ECZ2</accession>
<evidence type="ECO:0000256" key="7">
    <source>
        <dbReference type="ARBA" id="ARBA00038093"/>
    </source>
</evidence>
<comment type="function">
    <text evidence="8">Toxic component of a toxin-antitoxin (TA) system. An RNase.</text>
</comment>
<evidence type="ECO:0000313" key="11">
    <source>
        <dbReference type="Proteomes" id="UP000001037"/>
    </source>
</evidence>
<evidence type="ECO:0000313" key="10">
    <source>
        <dbReference type="EMBL" id="AEM39712.1"/>
    </source>
</evidence>
<comment type="cofactor">
    <cofactor evidence="1 8">
        <name>Mg(2+)</name>
        <dbReference type="ChEBI" id="CHEBI:18420"/>
    </cofactor>
</comment>
<dbReference type="InterPro" id="IPR050556">
    <property type="entry name" value="Type_II_TA_system_RNase"/>
</dbReference>
<reference evidence="10 11" key="1">
    <citation type="journal article" date="2011" name="Stand. Genomic Sci.">
        <title>Complete genome sequence of the hyperthermophilic chemolithoautotroph Pyrolobus fumarii type strain (1A).</title>
        <authorList>
            <person name="Anderson I."/>
            <person name="Goker M."/>
            <person name="Nolan M."/>
            <person name="Lucas S."/>
            <person name="Hammon N."/>
            <person name="Deshpande S."/>
            <person name="Cheng J.F."/>
            <person name="Tapia R."/>
            <person name="Han C."/>
            <person name="Goodwin L."/>
            <person name="Pitluck S."/>
            <person name="Huntemann M."/>
            <person name="Liolios K."/>
            <person name="Ivanova N."/>
            <person name="Pagani I."/>
            <person name="Mavromatis K."/>
            <person name="Ovchinikova G."/>
            <person name="Pati A."/>
            <person name="Chen A."/>
            <person name="Palaniappan K."/>
            <person name="Land M."/>
            <person name="Hauser L."/>
            <person name="Brambilla E.M."/>
            <person name="Huber H."/>
            <person name="Yasawong M."/>
            <person name="Rohde M."/>
            <person name="Spring S."/>
            <person name="Abt B."/>
            <person name="Sikorski J."/>
            <person name="Wirth R."/>
            <person name="Detter J.C."/>
            <person name="Woyke T."/>
            <person name="Bristow J."/>
            <person name="Eisen J.A."/>
            <person name="Markowitz V."/>
            <person name="Hugenholtz P."/>
            <person name="Kyrpides N.C."/>
            <person name="Klenk H.P."/>
            <person name="Lapidus A."/>
        </authorList>
    </citation>
    <scope>NUCLEOTIDE SEQUENCE [LARGE SCALE GENOMIC DNA]</scope>
    <source>
        <strain evidence="11">DSM 11204 / 1A</strain>
    </source>
</reference>
<feature type="domain" description="PIN" evidence="9">
    <location>
        <begin position="5"/>
        <end position="132"/>
    </location>
</feature>
<dbReference type="InParanoid" id="G0ECZ2"/>
<dbReference type="GeneID" id="11138195"/>
<dbReference type="GO" id="GO:0004540">
    <property type="term" value="F:RNA nuclease activity"/>
    <property type="evidence" value="ECO:0007669"/>
    <property type="project" value="InterPro"/>
</dbReference>
<protein>
    <recommendedName>
        <fullName evidence="8">Ribonuclease VapC</fullName>
        <shortName evidence="8">RNase VapC</shortName>
        <ecNumber evidence="8">3.1.-.-</ecNumber>
    </recommendedName>
    <alternativeName>
        <fullName evidence="8">Putative toxin VapC</fullName>
    </alternativeName>
</protein>
<dbReference type="HAMAP" id="MF_00265">
    <property type="entry name" value="VapC_Nob1"/>
    <property type="match status" value="1"/>
</dbReference>